<gene>
    <name evidence="1" type="ORF">SCLCIDRAFT_1109905</name>
</gene>
<evidence type="ECO:0000313" key="2">
    <source>
        <dbReference type="Proteomes" id="UP000053989"/>
    </source>
</evidence>
<proteinExistence type="predicted"/>
<dbReference type="InParanoid" id="A0A0C3ARQ5"/>
<dbReference type="AlphaFoldDB" id="A0A0C3ARQ5"/>
<protein>
    <submittedName>
        <fullName evidence="1">Uncharacterized protein</fullName>
    </submittedName>
</protein>
<sequence length="98" mass="10527">MQDDASAVEKGLDLASVVPLTVQYAVDLVGDFYVVASQIATISLTSLQPLETFNSLVSTIANVHPYTQVALGVLTTDHHASKPRRLCIRPSSKNSKCL</sequence>
<dbReference type="EMBL" id="KN822012">
    <property type="protein sequence ID" value="KIM67602.1"/>
    <property type="molecule type" value="Genomic_DNA"/>
</dbReference>
<organism evidence="1 2">
    <name type="scientific">Scleroderma citrinum Foug A</name>
    <dbReference type="NCBI Taxonomy" id="1036808"/>
    <lineage>
        <taxon>Eukaryota</taxon>
        <taxon>Fungi</taxon>
        <taxon>Dikarya</taxon>
        <taxon>Basidiomycota</taxon>
        <taxon>Agaricomycotina</taxon>
        <taxon>Agaricomycetes</taxon>
        <taxon>Agaricomycetidae</taxon>
        <taxon>Boletales</taxon>
        <taxon>Sclerodermatineae</taxon>
        <taxon>Sclerodermataceae</taxon>
        <taxon>Scleroderma</taxon>
    </lineage>
</organism>
<keyword evidence="2" id="KW-1185">Reference proteome</keyword>
<accession>A0A0C3ARQ5</accession>
<reference evidence="1 2" key="1">
    <citation type="submission" date="2014-04" db="EMBL/GenBank/DDBJ databases">
        <authorList>
            <consortium name="DOE Joint Genome Institute"/>
            <person name="Kuo A."/>
            <person name="Kohler A."/>
            <person name="Nagy L.G."/>
            <person name="Floudas D."/>
            <person name="Copeland A."/>
            <person name="Barry K.W."/>
            <person name="Cichocki N."/>
            <person name="Veneault-Fourrey C."/>
            <person name="LaButti K."/>
            <person name="Lindquist E.A."/>
            <person name="Lipzen A."/>
            <person name="Lundell T."/>
            <person name="Morin E."/>
            <person name="Murat C."/>
            <person name="Sun H."/>
            <person name="Tunlid A."/>
            <person name="Henrissat B."/>
            <person name="Grigoriev I.V."/>
            <person name="Hibbett D.S."/>
            <person name="Martin F."/>
            <person name="Nordberg H.P."/>
            <person name="Cantor M.N."/>
            <person name="Hua S.X."/>
        </authorList>
    </citation>
    <scope>NUCLEOTIDE SEQUENCE [LARGE SCALE GENOMIC DNA]</scope>
    <source>
        <strain evidence="1 2">Foug A</strain>
    </source>
</reference>
<name>A0A0C3ARQ5_9AGAM</name>
<dbReference type="HOGENOM" id="CLU_2334897_0_0_1"/>
<dbReference type="OrthoDB" id="2693510at2759"/>
<reference evidence="2" key="2">
    <citation type="submission" date="2015-01" db="EMBL/GenBank/DDBJ databases">
        <title>Evolutionary Origins and Diversification of the Mycorrhizal Mutualists.</title>
        <authorList>
            <consortium name="DOE Joint Genome Institute"/>
            <consortium name="Mycorrhizal Genomics Consortium"/>
            <person name="Kohler A."/>
            <person name="Kuo A."/>
            <person name="Nagy L.G."/>
            <person name="Floudas D."/>
            <person name="Copeland A."/>
            <person name="Barry K.W."/>
            <person name="Cichocki N."/>
            <person name="Veneault-Fourrey C."/>
            <person name="LaButti K."/>
            <person name="Lindquist E.A."/>
            <person name="Lipzen A."/>
            <person name="Lundell T."/>
            <person name="Morin E."/>
            <person name="Murat C."/>
            <person name="Riley R."/>
            <person name="Ohm R."/>
            <person name="Sun H."/>
            <person name="Tunlid A."/>
            <person name="Henrissat B."/>
            <person name="Grigoriev I.V."/>
            <person name="Hibbett D.S."/>
            <person name="Martin F."/>
        </authorList>
    </citation>
    <scope>NUCLEOTIDE SEQUENCE [LARGE SCALE GENOMIC DNA]</scope>
    <source>
        <strain evidence="2">Foug A</strain>
    </source>
</reference>
<dbReference type="Proteomes" id="UP000053989">
    <property type="component" value="Unassembled WGS sequence"/>
</dbReference>
<evidence type="ECO:0000313" key="1">
    <source>
        <dbReference type="EMBL" id="KIM67602.1"/>
    </source>
</evidence>